<dbReference type="Gene3D" id="3.40.630.10">
    <property type="entry name" value="Zn peptidases"/>
    <property type="match status" value="1"/>
</dbReference>
<reference evidence="2" key="2">
    <citation type="submission" date="2020-09" db="EMBL/GenBank/DDBJ databases">
        <authorList>
            <person name="Sun Q."/>
            <person name="Kim S."/>
        </authorList>
    </citation>
    <scope>NUCLEOTIDE SEQUENCE</scope>
    <source>
        <strain evidence="2">KCTC 12113</strain>
    </source>
</reference>
<dbReference type="GO" id="GO:0006508">
    <property type="term" value="P:proteolysis"/>
    <property type="evidence" value="ECO:0007669"/>
    <property type="project" value="InterPro"/>
</dbReference>
<dbReference type="EMBL" id="BMWP01000016">
    <property type="protein sequence ID" value="GGW38711.1"/>
    <property type="molecule type" value="Genomic_DNA"/>
</dbReference>
<dbReference type="Pfam" id="PF04389">
    <property type="entry name" value="Peptidase_M28"/>
    <property type="match status" value="1"/>
</dbReference>
<dbReference type="PANTHER" id="PTHR12147:SF26">
    <property type="entry name" value="PEPTIDASE M28 DOMAIN-CONTAINING PROTEIN"/>
    <property type="match status" value="1"/>
</dbReference>
<dbReference type="InterPro" id="IPR045175">
    <property type="entry name" value="M28_fam"/>
</dbReference>
<name>A0A918IZZ6_9FLAO</name>
<dbReference type="RefSeq" id="WP_026813612.1">
    <property type="nucleotide sequence ID" value="NZ_BMWP01000016.1"/>
</dbReference>
<evidence type="ECO:0000313" key="2">
    <source>
        <dbReference type="EMBL" id="GGW38711.1"/>
    </source>
</evidence>
<accession>A0A918IZZ6</accession>
<keyword evidence="2" id="KW-0645">Protease</keyword>
<dbReference type="SUPFAM" id="SSF53187">
    <property type="entry name" value="Zn-dependent exopeptidases"/>
    <property type="match status" value="1"/>
</dbReference>
<dbReference type="GO" id="GO:0008235">
    <property type="term" value="F:metalloexopeptidase activity"/>
    <property type="evidence" value="ECO:0007669"/>
    <property type="project" value="InterPro"/>
</dbReference>
<proteinExistence type="predicted"/>
<evidence type="ECO:0000313" key="3">
    <source>
        <dbReference type="Proteomes" id="UP000634668"/>
    </source>
</evidence>
<reference evidence="2" key="1">
    <citation type="journal article" date="2014" name="Int. J. Syst. Evol. Microbiol.">
        <title>Complete genome sequence of Corynebacterium casei LMG S-19264T (=DSM 44701T), isolated from a smear-ripened cheese.</title>
        <authorList>
            <consortium name="US DOE Joint Genome Institute (JGI-PGF)"/>
            <person name="Walter F."/>
            <person name="Albersmeier A."/>
            <person name="Kalinowski J."/>
            <person name="Ruckert C."/>
        </authorList>
    </citation>
    <scope>NUCLEOTIDE SEQUENCE</scope>
    <source>
        <strain evidence="2">KCTC 12113</strain>
    </source>
</reference>
<sequence length="575" mass="64103">MTKSFVFFFFSIVVVGWSQEKKSAVTTDDYFKILRETITGEKAYETTAFVSQYWRVVGNEGFNKSIFKVASELEAAGYVQETNATILDRFTYRIEKRSLQHPTWEPVSAEVSLVGSASPLLKQATNRNMVYLNSASTPSNGVVGEVVYIKDLGALKNSPVRGKIIYTDANRVSEIYKEGVLNNGALGMFSYNNPGYLKPEINTTSIQFRSLPYHPNNKWAIALSYEAKETLKSAMDKGTVRAKVNVATKLYPSEELTLVADVRGSETPGERLVFSAHVQEPGANDNASGVGAQLEMAITTAKLIASDAIDAYRSISFLWGDEIISTNRYIVEDEERAKSIKWGISLDMVGENTSITGGTFLIEKMPDPSAIWTRGEDQHSEWGGRVLRLEDMKPHYLNDFMIHNFKNQGEFANWVVKTNPYEGGSDHMPFLKADIPGLLLWHFTDQFYHTDNDTMDKVSQETLRNVSTAALASALTLVNGDSYTATAIIDLMKDAATNRLAAEFLLSERAVKKGASSEEEQQIIKAWTDWYIKTIDSTRDMANPGNTAIVEKAILSARSIIEMQSDSFISELKRK</sequence>
<feature type="domain" description="Peptidase M28" evidence="1">
    <location>
        <begin position="258"/>
        <end position="472"/>
    </location>
</feature>
<comment type="caution">
    <text evidence="2">The sequence shown here is derived from an EMBL/GenBank/DDBJ whole genome shotgun (WGS) entry which is preliminary data.</text>
</comment>
<dbReference type="Gene3D" id="3.50.30.30">
    <property type="match status" value="1"/>
</dbReference>
<keyword evidence="3" id="KW-1185">Reference proteome</keyword>
<protein>
    <submittedName>
        <fullName evidence="2">Aminopeptidase family M28 protein</fullName>
    </submittedName>
</protein>
<keyword evidence="2" id="KW-0378">Hydrolase</keyword>
<evidence type="ECO:0000259" key="1">
    <source>
        <dbReference type="Pfam" id="PF04389"/>
    </source>
</evidence>
<dbReference type="GO" id="GO:0004177">
    <property type="term" value="F:aminopeptidase activity"/>
    <property type="evidence" value="ECO:0007669"/>
    <property type="project" value="UniProtKB-KW"/>
</dbReference>
<dbReference type="Proteomes" id="UP000634668">
    <property type="component" value="Unassembled WGS sequence"/>
</dbReference>
<dbReference type="AlphaFoldDB" id="A0A918IZZ6"/>
<dbReference type="InterPro" id="IPR007484">
    <property type="entry name" value="Peptidase_M28"/>
</dbReference>
<dbReference type="PANTHER" id="PTHR12147">
    <property type="entry name" value="METALLOPEPTIDASE M28 FAMILY MEMBER"/>
    <property type="match status" value="1"/>
</dbReference>
<keyword evidence="2" id="KW-0031">Aminopeptidase</keyword>
<organism evidence="2 3">
    <name type="scientific">Arenibacter certesii</name>
    <dbReference type="NCBI Taxonomy" id="228955"/>
    <lineage>
        <taxon>Bacteria</taxon>
        <taxon>Pseudomonadati</taxon>
        <taxon>Bacteroidota</taxon>
        <taxon>Flavobacteriia</taxon>
        <taxon>Flavobacteriales</taxon>
        <taxon>Flavobacteriaceae</taxon>
        <taxon>Arenibacter</taxon>
    </lineage>
</organism>
<gene>
    <name evidence="2" type="ORF">GCM10007383_24320</name>
</gene>